<evidence type="ECO:0000256" key="2">
    <source>
        <dbReference type="ARBA" id="ARBA00023239"/>
    </source>
</evidence>
<gene>
    <name evidence="4" type="ORF">FWJ32_06470</name>
</gene>
<dbReference type="SUPFAM" id="SSF117457">
    <property type="entry name" value="FumA C-terminal domain-like"/>
    <property type="match status" value="1"/>
</dbReference>
<keyword evidence="2 4" id="KW-0456">Lyase</keyword>
<proteinExistence type="inferred from homology"/>
<dbReference type="NCBIfam" id="TIGR00723">
    <property type="entry name" value="ttdB_fumA_fumB"/>
    <property type="match status" value="1"/>
</dbReference>
<name>A0A5D8QBY4_9THEO</name>
<keyword evidence="5" id="KW-1185">Reference proteome</keyword>
<dbReference type="GO" id="GO:0016836">
    <property type="term" value="F:hydro-lyase activity"/>
    <property type="evidence" value="ECO:0007669"/>
    <property type="project" value="InterPro"/>
</dbReference>
<dbReference type="AlphaFoldDB" id="A0A5D8QBY4"/>
<feature type="domain" description="Fe-S hydro-lyase tartrate dehydratase beta-type catalytic" evidence="3">
    <location>
        <begin position="2"/>
        <end position="175"/>
    </location>
</feature>
<evidence type="ECO:0000313" key="4">
    <source>
        <dbReference type="EMBL" id="TZE82130.1"/>
    </source>
</evidence>
<dbReference type="PANTHER" id="PTHR43351">
    <property type="entry name" value="L(+)-TARTRATE DEHYDRATASE SUBUNIT BETA"/>
    <property type="match status" value="1"/>
</dbReference>
<comment type="caution">
    <text evidence="4">The sequence shown here is derived from an EMBL/GenBank/DDBJ whole genome shotgun (WGS) entry which is preliminary data.</text>
</comment>
<protein>
    <submittedName>
        <fullName evidence="4">Fe-S-containing hydro-lyase</fullName>
    </submittedName>
</protein>
<dbReference type="NCBIfam" id="NF005310">
    <property type="entry name" value="PRK06842.1"/>
    <property type="match status" value="1"/>
</dbReference>
<reference evidence="4 5" key="1">
    <citation type="submission" date="2019-08" db="EMBL/GenBank/DDBJ databases">
        <title>Calorimonas adulescens gen. nov., sp. nov., an anaerobic thermophilic bacterium from Sakhalin hot spring.</title>
        <authorList>
            <person name="Khomyakova M.A."/>
            <person name="Merkel A.Y."/>
            <person name="Novikov A."/>
            <person name="Bonch-Osmolovskaya E.A."/>
            <person name="Slobodkin A.I."/>
        </authorList>
    </citation>
    <scope>NUCLEOTIDE SEQUENCE [LARGE SCALE GENOMIC DNA]</scope>
    <source>
        <strain evidence="4 5">A05MB</strain>
    </source>
</reference>
<dbReference type="RefSeq" id="WP_149545147.1">
    <property type="nucleotide sequence ID" value="NZ_VTPS01000008.1"/>
</dbReference>
<dbReference type="InterPro" id="IPR036660">
    <property type="entry name" value="Fe-S_hydroAse_TtdB_cat_sf"/>
</dbReference>
<dbReference type="Proteomes" id="UP000322976">
    <property type="component" value="Unassembled WGS sequence"/>
</dbReference>
<sequence length="186" mass="20341">MREVHITTPLSDDTVERLIAGDRVYITGTIYTARDAAHERMMELIEKGEPLPFDVKGQVIYYAGPTPPRPGRVIGSVGPTTSGRMDSYTPTMLDMGLKGMVGKGERSKGVIESMVKNRAVYMVAVGGAGAKIARCVKRSSIIAFKDLGPEAVYMLEVENFPAIVAIDCYGNNQYEMGIKQYGRLTK</sequence>
<evidence type="ECO:0000259" key="3">
    <source>
        <dbReference type="Pfam" id="PF05683"/>
    </source>
</evidence>
<dbReference type="PANTHER" id="PTHR43351:SF2">
    <property type="entry name" value="L(+)-TARTRATE DEHYDRATASE SUBUNIT BETA-RELATED"/>
    <property type="match status" value="1"/>
</dbReference>
<organism evidence="4 5">
    <name type="scientific">Calorimonas adulescens</name>
    <dbReference type="NCBI Taxonomy" id="2606906"/>
    <lineage>
        <taxon>Bacteria</taxon>
        <taxon>Bacillati</taxon>
        <taxon>Bacillota</taxon>
        <taxon>Clostridia</taxon>
        <taxon>Thermoanaerobacterales</taxon>
        <taxon>Thermoanaerobacteraceae</taxon>
        <taxon>Calorimonas</taxon>
    </lineage>
</organism>
<evidence type="ECO:0000256" key="1">
    <source>
        <dbReference type="ARBA" id="ARBA00008876"/>
    </source>
</evidence>
<dbReference type="Pfam" id="PF05683">
    <property type="entry name" value="Fumerase_C"/>
    <property type="match status" value="1"/>
</dbReference>
<dbReference type="InterPro" id="IPR004647">
    <property type="entry name" value="Fe-S_hydro-lyase_TtdB-typ_cat"/>
</dbReference>
<comment type="similarity">
    <text evidence="1">Belongs to the class-I fumarase family.</text>
</comment>
<evidence type="ECO:0000313" key="5">
    <source>
        <dbReference type="Proteomes" id="UP000322976"/>
    </source>
</evidence>
<accession>A0A5D8QBY4</accession>
<dbReference type="EMBL" id="VTPS01000008">
    <property type="protein sequence ID" value="TZE82130.1"/>
    <property type="molecule type" value="Genomic_DNA"/>
</dbReference>
<dbReference type="Gene3D" id="3.20.130.10">
    <property type="entry name" value="Fe-S hydro-lyase, tartrate dehydratase beta-type, catalytic domain"/>
    <property type="match status" value="1"/>
</dbReference>